<protein>
    <recommendedName>
        <fullName evidence="3">Nucleotide pyrophosphohydrolase</fullName>
    </recommendedName>
</protein>
<comment type="caution">
    <text evidence="1">The sequence shown here is derived from an EMBL/GenBank/DDBJ whole genome shotgun (WGS) entry which is preliminary data.</text>
</comment>
<reference evidence="1 2" key="1">
    <citation type="submission" date="2018-11" db="EMBL/GenBank/DDBJ databases">
        <title>Pseudaminobacter arsenicus sp. nov., an arsenic-resistant bacterium isolated from arsenic-rich aquifers.</title>
        <authorList>
            <person name="Mu Y."/>
        </authorList>
    </citation>
    <scope>NUCLEOTIDE SEQUENCE [LARGE SCALE GENOMIC DNA]</scope>
    <source>
        <strain evidence="1 2">CB3</strain>
    </source>
</reference>
<gene>
    <name evidence="1" type="ORF">EET67_05295</name>
</gene>
<organism evidence="1 2">
    <name type="scientific">Borborobacter arsenicus</name>
    <dbReference type="NCBI Taxonomy" id="1851146"/>
    <lineage>
        <taxon>Bacteria</taxon>
        <taxon>Pseudomonadati</taxon>
        <taxon>Pseudomonadota</taxon>
        <taxon>Alphaproteobacteria</taxon>
        <taxon>Hyphomicrobiales</taxon>
        <taxon>Phyllobacteriaceae</taxon>
        <taxon>Borborobacter</taxon>
    </lineage>
</organism>
<proteinExistence type="predicted"/>
<dbReference type="OrthoDB" id="9154322at2"/>
<name>A0A432VAF0_9HYPH</name>
<keyword evidence="2" id="KW-1185">Reference proteome</keyword>
<evidence type="ECO:0000313" key="1">
    <source>
        <dbReference type="EMBL" id="RUM99158.1"/>
    </source>
</evidence>
<evidence type="ECO:0008006" key="3">
    <source>
        <dbReference type="Google" id="ProtNLM"/>
    </source>
</evidence>
<dbReference type="EMBL" id="RKST01000003">
    <property type="protein sequence ID" value="RUM99158.1"/>
    <property type="molecule type" value="Genomic_DNA"/>
</dbReference>
<dbReference type="Proteomes" id="UP000281647">
    <property type="component" value="Unassembled WGS sequence"/>
</dbReference>
<dbReference type="CDD" id="cd11542">
    <property type="entry name" value="NTP-PPase_u5"/>
    <property type="match status" value="1"/>
</dbReference>
<dbReference type="Gene3D" id="1.10.287.1080">
    <property type="entry name" value="MazG-like"/>
    <property type="match status" value="1"/>
</dbReference>
<sequence length="114" mass="12656">MNDLVRYFHGKSAANGWWSESDRANPFVVPCKLMLAVSELSEAMEGHRKNLMDDKLPHRKMIEVELGDALIRIFDMAGFLGLDLGGATMEKDAYNDVRADHKAEARAATGGKAY</sequence>
<dbReference type="SUPFAM" id="SSF101386">
    <property type="entry name" value="all-alpha NTP pyrophosphatases"/>
    <property type="match status" value="1"/>
</dbReference>
<dbReference type="AlphaFoldDB" id="A0A432VAF0"/>
<evidence type="ECO:0000313" key="2">
    <source>
        <dbReference type="Proteomes" id="UP000281647"/>
    </source>
</evidence>
<accession>A0A432VAF0</accession>